<dbReference type="PANTHER" id="PTHR31051:SF1">
    <property type="entry name" value="PROTEASOME ASSEMBLY CHAPERONE 3"/>
    <property type="match status" value="1"/>
</dbReference>
<dbReference type="InterPro" id="IPR018788">
    <property type="entry name" value="Proteasome_assmbl_chp_3"/>
</dbReference>
<name>A0AAV7YE32_9EUKA</name>
<dbReference type="AlphaFoldDB" id="A0AAV7YE32"/>
<protein>
    <submittedName>
        <fullName evidence="1">Proteasome assembly chaperone</fullName>
    </submittedName>
</protein>
<keyword evidence="1" id="KW-0647">Proteasome</keyword>
<organism evidence="1 2">
    <name type="scientific">Anaeramoeba flamelloides</name>
    <dbReference type="NCBI Taxonomy" id="1746091"/>
    <lineage>
        <taxon>Eukaryota</taxon>
        <taxon>Metamonada</taxon>
        <taxon>Anaeramoebidae</taxon>
        <taxon>Anaeramoeba</taxon>
    </lineage>
</organism>
<proteinExistence type="predicted"/>
<dbReference type="GO" id="GO:0043248">
    <property type="term" value="P:proteasome assembly"/>
    <property type="evidence" value="ECO:0007669"/>
    <property type="project" value="InterPro"/>
</dbReference>
<dbReference type="Pfam" id="PF10178">
    <property type="entry name" value="PAC3"/>
    <property type="match status" value="1"/>
</dbReference>
<dbReference type="InterPro" id="IPR053720">
    <property type="entry name" value="Psm_Assembly_Chaperone"/>
</dbReference>
<evidence type="ECO:0000313" key="1">
    <source>
        <dbReference type="EMBL" id="KAJ3428052.1"/>
    </source>
</evidence>
<dbReference type="Proteomes" id="UP001146793">
    <property type="component" value="Unassembled WGS sequence"/>
</dbReference>
<dbReference type="Gene3D" id="3.30.230.90">
    <property type="match status" value="1"/>
</dbReference>
<accession>A0AAV7YE32</accession>
<dbReference type="GO" id="GO:0000502">
    <property type="term" value="C:proteasome complex"/>
    <property type="evidence" value="ECO:0007669"/>
    <property type="project" value="UniProtKB-KW"/>
</dbReference>
<dbReference type="EMBL" id="JANTQA010000060">
    <property type="protein sequence ID" value="KAJ3428052.1"/>
    <property type="molecule type" value="Genomic_DNA"/>
</dbReference>
<evidence type="ECO:0000313" key="2">
    <source>
        <dbReference type="Proteomes" id="UP001146793"/>
    </source>
</evidence>
<reference evidence="1" key="1">
    <citation type="submission" date="2022-08" db="EMBL/GenBank/DDBJ databases">
        <title>Novel sulphate-reducing endosymbionts in the free-living metamonad Anaeramoeba.</title>
        <authorList>
            <person name="Jerlstrom-Hultqvist J."/>
            <person name="Cepicka I."/>
            <person name="Gallot-Lavallee L."/>
            <person name="Salas-Leiva D."/>
            <person name="Curtis B.A."/>
            <person name="Zahonova K."/>
            <person name="Pipaliya S."/>
            <person name="Dacks J."/>
            <person name="Roger A.J."/>
        </authorList>
    </citation>
    <scope>NUCLEOTIDE SEQUENCE</scope>
    <source>
        <strain evidence="1">Busselton2</strain>
    </source>
</reference>
<dbReference type="PANTHER" id="PTHR31051">
    <property type="entry name" value="PROTEASOME ASSEMBLY CHAPERONE 3"/>
    <property type="match status" value="1"/>
</dbReference>
<sequence>MQTNFPPFQTKHFETNIDNLKTDIIYSVFEKRIFIWVSQTKSMGSIIYAEKDKLAEENLNVPTYSLTTLLGDRKRDQMYQIMARQVIEQISKNSNKALLLSIATKNMEIEHLRKVLQQILKNKVW</sequence>
<gene>
    <name evidence="1" type="ORF">M0812_25684</name>
</gene>
<comment type="caution">
    <text evidence="1">The sequence shown here is derived from an EMBL/GenBank/DDBJ whole genome shotgun (WGS) entry which is preliminary data.</text>
</comment>